<feature type="compositionally biased region" description="Low complexity" evidence="1">
    <location>
        <begin position="83"/>
        <end position="97"/>
    </location>
</feature>
<reference evidence="2" key="1">
    <citation type="submission" date="2020-11" db="EMBL/GenBank/DDBJ databases">
        <authorList>
            <consortium name="DOE Joint Genome Institute"/>
            <person name="Ahrendt S."/>
            <person name="Riley R."/>
            <person name="Andreopoulos W."/>
            <person name="Labutti K."/>
            <person name="Pangilinan J."/>
            <person name="Ruiz-Duenas F.J."/>
            <person name="Barrasa J.M."/>
            <person name="Sanchez-Garcia M."/>
            <person name="Camarero S."/>
            <person name="Miyauchi S."/>
            <person name="Serrano A."/>
            <person name="Linde D."/>
            <person name="Babiker R."/>
            <person name="Drula E."/>
            <person name="Ayuso-Fernandez I."/>
            <person name="Pacheco R."/>
            <person name="Padilla G."/>
            <person name="Ferreira P."/>
            <person name="Barriuso J."/>
            <person name="Kellner H."/>
            <person name="Castanera R."/>
            <person name="Alfaro M."/>
            <person name="Ramirez L."/>
            <person name="Pisabarro A.G."/>
            <person name="Kuo A."/>
            <person name="Tritt A."/>
            <person name="Lipzen A."/>
            <person name="He G."/>
            <person name="Yan M."/>
            <person name="Ng V."/>
            <person name="Cullen D."/>
            <person name="Martin F."/>
            <person name="Rosso M.-N."/>
            <person name="Henrissat B."/>
            <person name="Hibbett D."/>
            <person name="Martinez A.T."/>
            <person name="Grigoriev I.V."/>
        </authorList>
    </citation>
    <scope>NUCLEOTIDE SEQUENCE</scope>
    <source>
        <strain evidence="2">MF-IS2</strain>
    </source>
</reference>
<feature type="region of interest" description="Disordered" evidence="1">
    <location>
        <begin position="1"/>
        <end position="102"/>
    </location>
</feature>
<dbReference type="OrthoDB" id="2162994at2759"/>
<feature type="compositionally biased region" description="Polar residues" evidence="1">
    <location>
        <begin position="69"/>
        <end position="79"/>
    </location>
</feature>
<evidence type="ECO:0000313" key="2">
    <source>
        <dbReference type="EMBL" id="KAF9440980.1"/>
    </source>
</evidence>
<name>A0A9P6BX14_9AGAR</name>
<comment type="caution">
    <text evidence="2">The sequence shown here is derived from an EMBL/GenBank/DDBJ whole genome shotgun (WGS) entry which is preliminary data.</text>
</comment>
<dbReference type="AlphaFoldDB" id="A0A9P6BX14"/>
<feature type="region of interest" description="Disordered" evidence="1">
    <location>
        <begin position="133"/>
        <end position="197"/>
    </location>
</feature>
<evidence type="ECO:0000256" key="1">
    <source>
        <dbReference type="SAM" id="MobiDB-lite"/>
    </source>
</evidence>
<accession>A0A9P6BX14</accession>
<dbReference type="Proteomes" id="UP000807342">
    <property type="component" value="Unassembled WGS sequence"/>
</dbReference>
<organism evidence="2 3">
    <name type="scientific">Macrolepiota fuliginosa MF-IS2</name>
    <dbReference type="NCBI Taxonomy" id="1400762"/>
    <lineage>
        <taxon>Eukaryota</taxon>
        <taxon>Fungi</taxon>
        <taxon>Dikarya</taxon>
        <taxon>Basidiomycota</taxon>
        <taxon>Agaricomycotina</taxon>
        <taxon>Agaricomycetes</taxon>
        <taxon>Agaricomycetidae</taxon>
        <taxon>Agaricales</taxon>
        <taxon>Agaricineae</taxon>
        <taxon>Agaricaceae</taxon>
        <taxon>Macrolepiota</taxon>
    </lineage>
</organism>
<proteinExistence type="predicted"/>
<protein>
    <submittedName>
        <fullName evidence="2">Uncharacterized protein</fullName>
    </submittedName>
</protein>
<dbReference type="EMBL" id="MU152133">
    <property type="protein sequence ID" value="KAF9440980.1"/>
    <property type="molecule type" value="Genomic_DNA"/>
</dbReference>
<feature type="compositionally biased region" description="Polar residues" evidence="1">
    <location>
        <begin position="41"/>
        <end position="56"/>
    </location>
</feature>
<keyword evidence="3" id="KW-1185">Reference proteome</keyword>
<evidence type="ECO:0000313" key="3">
    <source>
        <dbReference type="Proteomes" id="UP000807342"/>
    </source>
</evidence>
<gene>
    <name evidence="2" type="ORF">P691DRAFT_766928</name>
</gene>
<sequence>MTSTQHAAQHPRYPLNSYPSADLRLPSLKDLNFYRPPPGNPQDSQSAHNGTANDFVTSAPDHTPRHVQWSRSNPPTGMQSAMPAHLQHPQSQSQAQQHTPPLSAGHDIVAQAVEYNKHDGVYARPGIPLSAQVTPVPGSVNVGPAARGEDAPHSPIQPRRPRPPPTNMNPTRDGRPSHVKCIPSPIQHLSIKPTASK</sequence>